<feature type="region of interest" description="Disordered" evidence="6">
    <location>
        <begin position="209"/>
        <end position="253"/>
    </location>
</feature>
<dbReference type="SUPFAM" id="SSF57625">
    <property type="entry name" value="Invertebrate chitin-binding proteins"/>
    <property type="match status" value="4"/>
</dbReference>
<dbReference type="Pfam" id="PF01607">
    <property type="entry name" value="CBM_14"/>
    <property type="match status" value="3"/>
</dbReference>
<organism evidence="9 10">
    <name type="scientific">Patella caerulea</name>
    <name type="common">Rayed Mediterranean limpet</name>
    <dbReference type="NCBI Taxonomy" id="87958"/>
    <lineage>
        <taxon>Eukaryota</taxon>
        <taxon>Metazoa</taxon>
        <taxon>Spiralia</taxon>
        <taxon>Lophotrochozoa</taxon>
        <taxon>Mollusca</taxon>
        <taxon>Gastropoda</taxon>
        <taxon>Patellogastropoda</taxon>
        <taxon>Patelloidea</taxon>
        <taxon>Patellidae</taxon>
        <taxon>Patella</taxon>
    </lineage>
</organism>
<reference evidence="9 10" key="1">
    <citation type="submission" date="2024-01" db="EMBL/GenBank/DDBJ databases">
        <title>The genome of the rayed Mediterranean limpet Patella caerulea (Linnaeus, 1758).</title>
        <authorList>
            <person name="Anh-Thu Weber A."/>
            <person name="Halstead-Nussloch G."/>
        </authorList>
    </citation>
    <scope>NUCLEOTIDE SEQUENCE [LARGE SCALE GENOMIC DNA]</scope>
    <source>
        <strain evidence="9">AATW-2023a</strain>
        <tissue evidence="9">Whole specimen</tissue>
    </source>
</reference>
<dbReference type="PANTHER" id="PTHR23301">
    <property type="entry name" value="CHITIN BINDING PERITROPHIN-A"/>
    <property type="match status" value="1"/>
</dbReference>
<feature type="domain" description="Chitin-binding type-2" evidence="8">
    <location>
        <begin position="82"/>
        <end position="137"/>
    </location>
</feature>
<feature type="signal peptide" evidence="7">
    <location>
        <begin position="1"/>
        <end position="16"/>
    </location>
</feature>
<protein>
    <recommendedName>
        <fullName evidence="8">Chitin-binding type-2 domain-containing protein</fullName>
    </recommendedName>
</protein>
<dbReference type="PANTHER" id="PTHR23301:SF0">
    <property type="entry name" value="CHITIN-BINDING TYPE-2 DOMAIN-CONTAINING PROTEIN-RELATED"/>
    <property type="match status" value="1"/>
</dbReference>
<dbReference type="AlphaFoldDB" id="A0AAN8K4F2"/>
<dbReference type="Gene3D" id="2.170.140.10">
    <property type="entry name" value="Chitin binding domain"/>
    <property type="match status" value="4"/>
</dbReference>
<feature type="domain" description="Chitin-binding type-2" evidence="8">
    <location>
        <begin position="287"/>
        <end position="340"/>
    </location>
</feature>
<keyword evidence="4" id="KW-1015">Disulfide bond</keyword>
<evidence type="ECO:0000256" key="1">
    <source>
        <dbReference type="ARBA" id="ARBA00022669"/>
    </source>
</evidence>
<dbReference type="Proteomes" id="UP001347796">
    <property type="component" value="Unassembled WGS sequence"/>
</dbReference>
<evidence type="ECO:0000259" key="8">
    <source>
        <dbReference type="PROSITE" id="PS50940"/>
    </source>
</evidence>
<evidence type="ECO:0000313" key="10">
    <source>
        <dbReference type="Proteomes" id="UP001347796"/>
    </source>
</evidence>
<keyword evidence="2 7" id="KW-0732">Signal</keyword>
<keyword evidence="1" id="KW-0147">Chitin-binding</keyword>
<sequence length="343" mass="37575">MKVLVLSIILLVETLGCEIGEYSFLRHSDCTKFSTCLNGVLEVLRCGNGLHWSERRTACLSPAFANCTNGAETPKDPAIESDTECRNGKYLFLRHPECTKCQICVNGVLRVSNCSDGRHWSVSTGSCVSPGIANCQTETTEQPVTRRTYPTTGCTHGEYRRHPECTKFLQCSHGVLYVHDCAPGTHWSVSVKNCVWPDIANCKPITNAEPTTNTAKTTTAEPTAKTTTAEPTAKTTTAEPTAKTTTAKPTTTTDTINAASTTVGKTTTTAIPLKTTIVTTTKKTPLNKRCIDGEFRRHDDCGKYLRCAHGRLITKHCPATLHWNTVINACDWPFNAKCTLRTR</sequence>
<evidence type="ECO:0000256" key="3">
    <source>
        <dbReference type="ARBA" id="ARBA00022737"/>
    </source>
</evidence>
<evidence type="ECO:0000256" key="2">
    <source>
        <dbReference type="ARBA" id="ARBA00022729"/>
    </source>
</evidence>
<proteinExistence type="predicted"/>
<gene>
    <name evidence="9" type="ORF">SNE40_005108</name>
</gene>
<evidence type="ECO:0000313" key="9">
    <source>
        <dbReference type="EMBL" id="KAK6189063.1"/>
    </source>
</evidence>
<dbReference type="InterPro" id="IPR036508">
    <property type="entry name" value="Chitin-bd_dom_sf"/>
</dbReference>
<keyword evidence="3" id="KW-0677">Repeat</keyword>
<feature type="domain" description="Chitin-binding type-2" evidence="8">
    <location>
        <begin position="151"/>
        <end position="204"/>
    </location>
</feature>
<keyword evidence="10" id="KW-1185">Reference proteome</keyword>
<keyword evidence="5" id="KW-0325">Glycoprotein</keyword>
<dbReference type="GO" id="GO:0005576">
    <property type="term" value="C:extracellular region"/>
    <property type="evidence" value="ECO:0007669"/>
    <property type="project" value="InterPro"/>
</dbReference>
<name>A0AAN8K4F2_PATCE</name>
<evidence type="ECO:0000256" key="7">
    <source>
        <dbReference type="SAM" id="SignalP"/>
    </source>
</evidence>
<evidence type="ECO:0000256" key="5">
    <source>
        <dbReference type="ARBA" id="ARBA00023180"/>
    </source>
</evidence>
<dbReference type="GO" id="GO:0008061">
    <property type="term" value="F:chitin binding"/>
    <property type="evidence" value="ECO:0007669"/>
    <property type="project" value="UniProtKB-KW"/>
</dbReference>
<dbReference type="InterPro" id="IPR051940">
    <property type="entry name" value="Chitin_bind-dev_reg"/>
</dbReference>
<feature type="chain" id="PRO_5042923815" description="Chitin-binding type-2 domain-containing protein" evidence="7">
    <location>
        <begin position="17"/>
        <end position="343"/>
    </location>
</feature>
<comment type="caution">
    <text evidence="9">The sequence shown here is derived from an EMBL/GenBank/DDBJ whole genome shotgun (WGS) entry which is preliminary data.</text>
</comment>
<dbReference type="PROSITE" id="PS50940">
    <property type="entry name" value="CHIT_BIND_II"/>
    <property type="match status" value="4"/>
</dbReference>
<feature type="domain" description="Chitin-binding type-2" evidence="8">
    <location>
        <begin position="14"/>
        <end position="69"/>
    </location>
</feature>
<dbReference type="InterPro" id="IPR002557">
    <property type="entry name" value="Chitin-bd_dom"/>
</dbReference>
<evidence type="ECO:0000256" key="4">
    <source>
        <dbReference type="ARBA" id="ARBA00023157"/>
    </source>
</evidence>
<evidence type="ECO:0000256" key="6">
    <source>
        <dbReference type="SAM" id="MobiDB-lite"/>
    </source>
</evidence>
<dbReference type="EMBL" id="JAZGQO010000003">
    <property type="protein sequence ID" value="KAK6189063.1"/>
    <property type="molecule type" value="Genomic_DNA"/>
</dbReference>
<accession>A0AAN8K4F2</accession>
<dbReference type="SMART" id="SM00494">
    <property type="entry name" value="ChtBD2"/>
    <property type="match status" value="4"/>
</dbReference>